<gene>
    <name evidence="2" type="ORF">MRATA1EN1_LOCUS7182</name>
</gene>
<organism evidence="2 3">
    <name type="scientific">Rangifer tarandus platyrhynchus</name>
    <name type="common">Svalbard reindeer</name>
    <dbReference type="NCBI Taxonomy" id="3082113"/>
    <lineage>
        <taxon>Eukaryota</taxon>
        <taxon>Metazoa</taxon>
        <taxon>Chordata</taxon>
        <taxon>Craniata</taxon>
        <taxon>Vertebrata</taxon>
        <taxon>Euteleostomi</taxon>
        <taxon>Mammalia</taxon>
        <taxon>Eutheria</taxon>
        <taxon>Laurasiatheria</taxon>
        <taxon>Artiodactyla</taxon>
        <taxon>Ruminantia</taxon>
        <taxon>Pecora</taxon>
        <taxon>Cervidae</taxon>
        <taxon>Odocoileinae</taxon>
        <taxon>Rangifer</taxon>
    </lineage>
</organism>
<evidence type="ECO:0000313" key="2">
    <source>
        <dbReference type="EMBL" id="CAI9158220.1"/>
    </source>
</evidence>
<keyword evidence="3" id="KW-1185">Reference proteome</keyword>
<dbReference type="EMBL" id="OX459952">
    <property type="protein sequence ID" value="CAI9158220.1"/>
    <property type="molecule type" value="Genomic_DNA"/>
</dbReference>
<feature type="compositionally biased region" description="Low complexity" evidence="1">
    <location>
        <begin position="174"/>
        <end position="183"/>
    </location>
</feature>
<accession>A0ABN8Y9H4</accession>
<protein>
    <submittedName>
        <fullName evidence="2">Uncharacterized protein</fullName>
    </submittedName>
</protein>
<sequence>MQQLGLSQPRVAAGPRSALPGGRGGGGGKAGERRGGEDAEPGPAARPNCATHTHARARALTNTLTRARGSRGAPPSCVAAISPPARARPLADSPFSSNKDINPTLLARDWDEVRRANPSPRRGGGGSAASSGRARRRRAAGRGCPSDVRGPHPSAPGAWRPGTERRRSELQASGRLPRQPAARGGRGGGEDGGGGAGLPPLHRTHLWNVLALTEQRRRRAQATLDPSARPPRQAAQPIGWQSARARSSLACMPRLSRLSPPFLLPEAPLAASARPQTRVPASLSRSPLPRFSQRPSRSRESGRASAAEIRRYTALCRFGCRGRWRLVPPPPLAVSRPPRACSLRCSRDGCGNSRGLLTVSSFPGTLVLQS</sequence>
<dbReference type="Proteomes" id="UP001176941">
    <property type="component" value="Chromosome 16"/>
</dbReference>
<feature type="compositionally biased region" description="Gly residues" evidence="1">
    <location>
        <begin position="184"/>
        <end position="197"/>
    </location>
</feature>
<feature type="region of interest" description="Disordered" evidence="1">
    <location>
        <begin position="1"/>
        <end position="201"/>
    </location>
</feature>
<feature type="region of interest" description="Disordered" evidence="1">
    <location>
        <begin position="271"/>
        <end position="305"/>
    </location>
</feature>
<feature type="compositionally biased region" description="Low complexity" evidence="1">
    <location>
        <begin position="58"/>
        <end position="67"/>
    </location>
</feature>
<feature type="region of interest" description="Disordered" evidence="1">
    <location>
        <begin position="217"/>
        <end position="241"/>
    </location>
</feature>
<evidence type="ECO:0000256" key="1">
    <source>
        <dbReference type="SAM" id="MobiDB-lite"/>
    </source>
</evidence>
<proteinExistence type="predicted"/>
<evidence type="ECO:0000313" key="3">
    <source>
        <dbReference type="Proteomes" id="UP001176941"/>
    </source>
</evidence>
<reference evidence="2" key="1">
    <citation type="submission" date="2023-04" db="EMBL/GenBank/DDBJ databases">
        <authorList>
            <consortium name="ELIXIR-Norway"/>
        </authorList>
    </citation>
    <scope>NUCLEOTIDE SEQUENCE [LARGE SCALE GENOMIC DNA]</scope>
</reference>
<name>A0ABN8Y9H4_RANTA</name>